<comment type="similarity">
    <text evidence="1">Belongs to the LysR transcriptional regulatory family.</text>
</comment>
<dbReference type="InterPro" id="IPR000847">
    <property type="entry name" value="LysR_HTH_N"/>
</dbReference>
<dbReference type="FunFam" id="3.40.190.290:FF:000001">
    <property type="entry name" value="Transcriptional regulator, LysR family"/>
    <property type="match status" value="1"/>
</dbReference>
<dbReference type="PANTHER" id="PTHR30537">
    <property type="entry name" value="HTH-TYPE TRANSCRIPTIONAL REGULATOR"/>
    <property type="match status" value="1"/>
</dbReference>
<gene>
    <name evidence="6" type="ORF">H8B19_15300</name>
</gene>
<dbReference type="Gene3D" id="3.40.190.290">
    <property type="match status" value="1"/>
</dbReference>
<dbReference type="GO" id="GO:0003700">
    <property type="term" value="F:DNA-binding transcription factor activity"/>
    <property type="evidence" value="ECO:0007669"/>
    <property type="project" value="InterPro"/>
</dbReference>
<evidence type="ECO:0000256" key="2">
    <source>
        <dbReference type="ARBA" id="ARBA00023015"/>
    </source>
</evidence>
<evidence type="ECO:0000256" key="4">
    <source>
        <dbReference type="ARBA" id="ARBA00023163"/>
    </source>
</evidence>
<dbReference type="SUPFAM" id="SSF46785">
    <property type="entry name" value="Winged helix' DNA-binding domain"/>
    <property type="match status" value="1"/>
</dbReference>
<organism evidence="6 7">
    <name type="scientific">Neptunicella marina</name>
    <dbReference type="NCBI Taxonomy" id="2125989"/>
    <lineage>
        <taxon>Bacteria</taxon>
        <taxon>Pseudomonadati</taxon>
        <taxon>Pseudomonadota</taxon>
        <taxon>Gammaproteobacteria</taxon>
        <taxon>Alteromonadales</taxon>
        <taxon>Alteromonadaceae</taxon>
        <taxon>Neptunicella</taxon>
    </lineage>
</organism>
<dbReference type="RefSeq" id="WP_186507764.1">
    <property type="nucleotide sequence ID" value="NZ_JACNEP010000015.1"/>
</dbReference>
<dbReference type="InterPro" id="IPR005119">
    <property type="entry name" value="LysR_subst-bd"/>
</dbReference>
<sequence length="299" mass="33517">MDRISAIQHFIRVADLGSFTQAANLAGVPKATISNAISQLENQLGAQLLHRTTRKVSLTHDGQTFYDRSIHLLLEFDDLHSLFQQTDAQLTGIIRVDMPIGLSKNVVCPALPAFLQSHPQLNIQLSSTDRRVDLIREGFDCVVRVGKLEDSDLIARPLGHMPIISCVSPAYIAQYGEPDSLESLGNHKLVHYQQNLSVRDDNWEYWDGKNYQTIKMKGAITVNNSEAYTAACIAGLGIIQVPAMGAKRLIEQGQLVHILKQYQAEAMPVNLLYANRHNLSKRVKIFMDWLSQLINQYTE</sequence>
<dbReference type="SUPFAM" id="SSF53850">
    <property type="entry name" value="Periplasmic binding protein-like II"/>
    <property type="match status" value="1"/>
</dbReference>
<dbReference type="PANTHER" id="PTHR30537:SF72">
    <property type="entry name" value="LYSR FAMILY TRANSCRIPTIONAL REGULATOR"/>
    <property type="match status" value="1"/>
</dbReference>
<reference evidence="6" key="1">
    <citation type="journal article" date="2018" name="Int. J. Syst. Evol. Microbiol.">
        <title>Neptunicella marina gen. nov., sp. nov., isolated from surface seawater.</title>
        <authorList>
            <person name="Liu X."/>
            <person name="Lai Q."/>
            <person name="Du Y."/>
            <person name="Zhang X."/>
            <person name="Liu Z."/>
            <person name="Sun F."/>
            <person name="Shao Z."/>
        </authorList>
    </citation>
    <scope>NUCLEOTIDE SEQUENCE</scope>
    <source>
        <strain evidence="6">S27-2</strain>
    </source>
</reference>
<dbReference type="InterPro" id="IPR036390">
    <property type="entry name" value="WH_DNA-bd_sf"/>
</dbReference>
<keyword evidence="3" id="KW-0238">DNA-binding</keyword>
<dbReference type="Gene3D" id="1.10.10.10">
    <property type="entry name" value="Winged helix-like DNA-binding domain superfamily/Winged helix DNA-binding domain"/>
    <property type="match status" value="1"/>
</dbReference>
<dbReference type="Pfam" id="PF03466">
    <property type="entry name" value="LysR_substrate"/>
    <property type="match status" value="1"/>
</dbReference>
<dbReference type="PROSITE" id="PS50931">
    <property type="entry name" value="HTH_LYSR"/>
    <property type="match status" value="1"/>
</dbReference>
<keyword evidence="7" id="KW-1185">Reference proteome</keyword>
<keyword evidence="2" id="KW-0805">Transcription regulation</keyword>
<feature type="domain" description="HTH lysR-type" evidence="5">
    <location>
        <begin position="1"/>
        <end position="59"/>
    </location>
</feature>
<evidence type="ECO:0000313" key="6">
    <source>
        <dbReference type="EMBL" id="MBC3767246.1"/>
    </source>
</evidence>
<dbReference type="GO" id="GO:0006351">
    <property type="term" value="P:DNA-templated transcription"/>
    <property type="evidence" value="ECO:0007669"/>
    <property type="project" value="TreeGrafter"/>
</dbReference>
<reference evidence="6" key="2">
    <citation type="submission" date="2020-08" db="EMBL/GenBank/DDBJ databases">
        <authorList>
            <person name="Lai Q."/>
        </authorList>
    </citation>
    <scope>NUCLEOTIDE SEQUENCE</scope>
    <source>
        <strain evidence="6">S27-2</strain>
    </source>
</reference>
<dbReference type="InterPro" id="IPR036388">
    <property type="entry name" value="WH-like_DNA-bd_sf"/>
</dbReference>
<dbReference type="CDD" id="cd08472">
    <property type="entry name" value="PBP2_CrgA_like_3"/>
    <property type="match status" value="1"/>
</dbReference>
<proteinExistence type="inferred from homology"/>
<dbReference type="FunFam" id="1.10.10.10:FF:000001">
    <property type="entry name" value="LysR family transcriptional regulator"/>
    <property type="match status" value="1"/>
</dbReference>
<dbReference type="EMBL" id="JACNEP010000015">
    <property type="protein sequence ID" value="MBC3767246.1"/>
    <property type="molecule type" value="Genomic_DNA"/>
</dbReference>
<evidence type="ECO:0000313" key="7">
    <source>
        <dbReference type="Proteomes" id="UP000601768"/>
    </source>
</evidence>
<evidence type="ECO:0000256" key="3">
    <source>
        <dbReference type="ARBA" id="ARBA00023125"/>
    </source>
</evidence>
<comment type="caution">
    <text evidence="6">The sequence shown here is derived from an EMBL/GenBank/DDBJ whole genome shotgun (WGS) entry which is preliminary data.</text>
</comment>
<dbReference type="InterPro" id="IPR058163">
    <property type="entry name" value="LysR-type_TF_proteobact-type"/>
</dbReference>
<evidence type="ECO:0000256" key="1">
    <source>
        <dbReference type="ARBA" id="ARBA00009437"/>
    </source>
</evidence>
<dbReference type="AlphaFoldDB" id="A0A8J6IXM4"/>
<accession>A0A8J6IXM4</accession>
<keyword evidence="4" id="KW-0804">Transcription</keyword>
<dbReference type="GO" id="GO:0043565">
    <property type="term" value="F:sequence-specific DNA binding"/>
    <property type="evidence" value="ECO:0007669"/>
    <property type="project" value="TreeGrafter"/>
</dbReference>
<evidence type="ECO:0000259" key="5">
    <source>
        <dbReference type="PROSITE" id="PS50931"/>
    </source>
</evidence>
<dbReference type="Proteomes" id="UP000601768">
    <property type="component" value="Unassembled WGS sequence"/>
</dbReference>
<protein>
    <submittedName>
        <fullName evidence="6">LysR family transcriptional regulator</fullName>
    </submittedName>
</protein>
<dbReference type="Pfam" id="PF00126">
    <property type="entry name" value="HTH_1"/>
    <property type="match status" value="1"/>
</dbReference>
<name>A0A8J6IXM4_9ALTE</name>